<dbReference type="InterPro" id="IPR027417">
    <property type="entry name" value="P-loop_NTPase"/>
</dbReference>
<reference evidence="1 2" key="1">
    <citation type="submission" date="2017-06" db="EMBL/GenBank/DDBJ databases">
        <authorList>
            <consortium name="Pathogen Informatics"/>
        </authorList>
    </citation>
    <scope>NUCLEOTIDE SEQUENCE [LARGE SCALE GENOMIC DNA]</scope>
    <source>
        <strain evidence="1 2">NCTC11865</strain>
    </source>
</reference>
<gene>
    <name evidence="1" type="ORF">SAMEA4412665_00437</name>
</gene>
<evidence type="ECO:0000313" key="1">
    <source>
        <dbReference type="EMBL" id="SNV30553.1"/>
    </source>
</evidence>
<dbReference type="GO" id="GO:0004386">
    <property type="term" value="F:helicase activity"/>
    <property type="evidence" value="ECO:0007669"/>
    <property type="project" value="UniProtKB-KW"/>
</dbReference>
<proteinExistence type="predicted"/>
<organism evidence="1 2">
    <name type="scientific">Cutibacterium granulosum</name>
    <dbReference type="NCBI Taxonomy" id="33011"/>
    <lineage>
        <taxon>Bacteria</taxon>
        <taxon>Bacillati</taxon>
        <taxon>Actinomycetota</taxon>
        <taxon>Actinomycetes</taxon>
        <taxon>Propionibacteriales</taxon>
        <taxon>Propionibacteriaceae</taxon>
        <taxon>Cutibacterium</taxon>
    </lineage>
</organism>
<protein>
    <submittedName>
        <fullName evidence="1">Helicase/secretion neighborhood CpaE-like protein</fullName>
    </submittedName>
</protein>
<keyword evidence="1" id="KW-0547">Nucleotide-binding</keyword>
<dbReference type="Proteomes" id="UP000215332">
    <property type="component" value="Chromosome 1"/>
</dbReference>
<dbReference type="RefSeq" id="WP_065860784.1">
    <property type="nucleotide sequence ID" value="NZ_LT906441.1"/>
</dbReference>
<name>A0A239W9C8_9ACTN</name>
<dbReference type="AlphaFoldDB" id="A0A239W9C8"/>
<dbReference type="eggNOG" id="COG0455">
    <property type="taxonomic scope" value="Bacteria"/>
</dbReference>
<dbReference type="KEGG" id="cgrn:4412665_00437"/>
<sequence length="282" mass="29863">MAIIVLTSVGASPGVTTTALGLALQWPRECLLVDADPHPCRAVESGYLGGQVAVGSGLSRMAAVQRSGADMASVLWQHVIALPKPDGGEGPRTNFLPGYSHLGQAQLMETMWPSIVDALRDLDQAEIDVIVDVGRTGTARPPQSLMAAASVVAVVTRSQLRSLVPLALHGELIGEINAEGTARRGLLVIGPGQPYGPREITKQFHLPVLATLADDPRTAACLLDATSPRRWRRSSLATSLSRVAHILAEQARQHRATAGPAPHSVAIQQPSMVHRHGELEVC</sequence>
<keyword evidence="1" id="KW-0067">ATP-binding</keyword>
<evidence type="ECO:0000313" key="2">
    <source>
        <dbReference type="Proteomes" id="UP000215332"/>
    </source>
</evidence>
<keyword evidence="1" id="KW-0378">Hydrolase</keyword>
<accession>A0A239W9C8</accession>
<dbReference type="EMBL" id="LT906441">
    <property type="protein sequence ID" value="SNV30553.1"/>
    <property type="molecule type" value="Genomic_DNA"/>
</dbReference>
<keyword evidence="1" id="KW-0347">Helicase</keyword>
<dbReference type="SUPFAM" id="SSF52540">
    <property type="entry name" value="P-loop containing nucleoside triphosphate hydrolases"/>
    <property type="match status" value="1"/>
</dbReference>
<dbReference type="Gene3D" id="3.40.50.300">
    <property type="entry name" value="P-loop containing nucleotide triphosphate hydrolases"/>
    <property type="match status" value="1"/>
</dbReference>